<protein>
    <submittedName>
        <fullName evidence="1">Uncharacterized protein</fullName>
    </submittedName>
</protein>
<evidence type="ECO:0000313" key="1">
    <source>
        <dbReference type="EMBL" id="KAJ8715148.1"/>
    </source>
</evidence>
<dbReference type="EMBL" id="CM056793">
    <property type="protein sequence ID" value="KAJ8715148.1"/>
    <property type="molecule type" value="Genomic_DNA"/>
</dbReference>
<comment type="caution">
    <text evidence="1">The sequence shown here is derived from an EMBL/GenBank/DDBJ whole genome shotgun (WGS) entry which is preliminary data.</text>
</comment>
<accession>A0ACC2QJ75</accession>
<keyword evidence="2" id="KW-1185">Reference proteome</keyword>
<sequence length="132" mass="14873">MAQDIGSNDNSISTKEFLQFEKSCEAYKDDDEEIRMIFNEIKKLSAANKEEKVISEDIDDVDLILKRAEDIAQETQNLLKSSPISTVLNGNSPNKTESGAIPQIKVTKPNENEKDLMEHKEFNNVKVISLSL</sequence>
<gene>
    <name evidence="1" type="ORF">PYW08_005129</name>
</gene>
<name>A0ACC2QJ75_9NEOP</name>
<evidence type="ECO:0000313" key="2">
    <source>
        <dbReference type="Proteomes" id="UP001231649"/>
    </source>
</evidence>
<reference evidence="1" key="1">
    <citation type="submission" date="2023-03" db="EMBL/GenBank/DDBJ databases">
        <title>Chromosome-level genomes of two armyworms, Mythimna separata and Mythimna loreyi, provide insights into the biosynthesis and reception of sex pheromones.</title>
        <authorList>
            <person name="Zhao H."/>
        </authorList>
    </citation>
    <scope>NUCLEOTIDE SEQUENCE</scope>
    <source>
        <strain evidence="1">BeijingLab</strain>
    </source>
</reference>
<proteinExistence type="predicted"/>
<organism evidence="1 2">
    <name type="scientific">Mythimna loreyi</name>
    <dbReference type="NCBI Taxonomy" id="667449"/>
    <lineage>
        <taxon>Eukaryota</taxon>
        <taxon>Metazoa</taxon>
        <taxon>Ecdysozoa</taxon>
        <taxon>Arthropoda</taxon>
        <taxon>Hexapoda</taxon>
        <taxon>Insecta</taxon>
        <taxon>Pterygota</taxon>
        <taxon>Neoptera</taxon>
        <taxon>Endopterygota</taxon>
        <taxon>Lepidoptera</taxon>
        <taxon>Glossata</taxon>
        <taxon>Ditrysia</taxon>
        <taxon>Noctuoidea</taxon>
        <taxon>Noctuidae</taxon>
        <taxon>Noctuinae</taxon>
        <taxon>Hadenini</taxon>
        <taxon>Mythimna</taxon>
    </lineage>
</organism>
<dbReference type="Proteomes" id="UP001231649">
    <property type="component" value="Chromosome 17"/>
</dbReference>